<dbReference type="AlphaFoldDB" id="A0A316V2B1"/>
<proteinExistence type="predicted"/>
<dbReference type="RefSeq" id="XP_025351988.1">
    <property type="nucleotide sequence ID" value="XM_025501509.1"/>
</dbReference>
<dbReference type="EMBL" id="KZ819607">
    <property type="protein sequence ID" value="PWN31686.1"/>
    <property type="molecule type" value="Genomic_DNA"/>
</dbReference>
<keyword evidence="3" id="KW-1185">Reference proteome</keyword>
<feature type="chain" id="PRO_5016299578" evidence="1">
    <location>
        <begin position="20"/>
        <end position="381"/>
    </location>
</feature>
<dbReference type="SUPFAM" id="SSF110296">
    <property type="entry name" value="Oligoxyloglucan reducing end-specific cellobiohydrolase"/>
    <property type="match status" value="1"/>
</dbReference>
<sequence length="381" mass="41579">MKFLHLSILAIACVSYTVASILKRDFSTTIFTPPSSYQVPRTLYARSLMLTVNDASGTLLSTWENYSGGVTWFPIYRSSNHGQTWSPLSKVTDQVNGWGLRYQPILYELKQDLGGYKAGSILLAGNSIPADLSATKIDLYISTDKGLTWKFLSHIAEGGEADPVNGKTPVWEPFLMVYNNQLHCYYSDQRDPKHGQKLVHQSTSDLKAWSSVVDDVTDSDYTARPGMPTIAQMGNGKYIMTFEYCGTRNCDVYYKITTDPTSWDNVAPTQLIARDGTAPYSSPFITWTPIGAQSGSSGAKTANGTVVANAYSDGSLYVNKQNGDPNAWTRISTSSPGQYSRSLAVGFNPKDIVIVGGGALNGNNNVVSLYARDVNGCSYCT</sequence>
<dbReference type="GeneID" id="37023290"/>
<evidence type="ECO:0000313" key="3">
    <source>
        <dbReference type="Proteomes" id="UP000245771"/>
    </source>
</evidence>
<dbReference type="GO" id="GO:0016787">
    <property type="term" value="F:hydrolase activity"/>
    <property type="evidence" value="ECO:0007669"/>
    <property type="project" value="UniProtKB-KW"/>
</dbReference>
<dbReference type="STRING" id="1280837.A0A316V2B1"/>
<keyword evidence="2" id="KW-0378">Hydrolase</keyword>
<protein>
    <submittedName>
        <fullName evidence="2">Oligoxyloglucan reducing end-specific cellobiohydrolase</fullName>
    </submittedName>
</protein>
<feature type="signal peptide" evidence="1">
    <location>
        <begin position="1"/>
        <end position="19"/>
    </location>
</feature>
<dbReference type="Proteomes" id="UP000245771">
    <property type="component" value="Unassembled WGS sequence"/>
</dbReference>
<dbReference type="PANTHER" id="PTHR38792:SF3">
    <property type="entry name" value="BNR_ASP-BOX REPEAT DOMAIN PROTEIN (AFU_ORTHOLOGUE AFUA_7G06430)-RELATED"/>
    <property type="match status" value="1"/>
</dbReference>
<gene>
    <name evidence="2" type="ORF">FA14DRAFT_186217</name>
</gene>
<dbReference type="PANTHER" id="PTHR38792">
    <property type="entry name" value="BNR/ASP-BOX REPEAT DOMAIN PROTEIN (AFU_ORTHOLOGUE AFUA_7G06430)-RELATED"/>
    <property type="match status" value="1"/>
</dbReference>
<dbReference type="Gene3D" id="2.120.10.10">
    <property type="match status" value="1"/>
</dbReference>
<keyword evidence="1" id="KW-0732">Signal</keyword>
<accession>A0A316V2B1</accession>
<organism evidence="2 3">
    <name type="scientific">Meira miltonrushii</name>
    <dbReference type="NCBI Taxonomy" id="1280837"/>
    <lineage>
        <taxon>Eukaryota</taxon>
        <taxon>Fungi</taxon>
        <taxon>Dikarya</taxon>
        <taxon>Basidiomycota</taxon>
        <taxon>Ustilaginomycotina</taxon>
        <taxon>Exobasidiomycetes</taxon>
        <taxon>Exobasidiales</taxon>
        <taxon>Brachybasidiaceae</taxon>
        <taxon>Meira</taxon>
    </lineage>
</organism>
<reference evidence="2 3" key="1">
    <citation type="journal article" date="2018" name="Mol. Biol. Evol.">
        <title>Broad Genomic Sampling Reveals a Smut Pathogenic Ancestry of the Fungal Clade Ustilaginomycotina.</title>
        <authorList>
            <person name="Kijpornyongpan T."/>
            <person name="Mondo S.J."/>
            <person name="Barry K."/>
            <person name="Sandor L."/>
            <person name="Lee J."/>
            <person name="Lipzen A."/>
            <person name="Pangilinan J."/>
            <person name="LaButti K."/>
            <person name="Hainaut M."/>
            <person name="Henrissat B."/>
            <person name="Grigoriev I.V."/>
            <person name="Spatafora J.W."/>
            <person name="Aime M.C."/>
        </authorList>
    </citation>
    <scope>NUCLEOTIDE SEQUENCE [LARGE SCALE GENOMIC DNA]</scope>
    <source>
        <strain evidence="2 3">MCA 3882</strain>
    </source>
</reference>
<evidence type="ECO:0000256" key="1">
    <source>
        <dbReference type="SAM" id="SignalP"/>
    </source>
</evidence>
<dbReference type="InParanoid" id="A0A316V2B1"/>
<dbReference type="OrthoDB" id="2130735at2759"/>
<name>A0A316V2B1_9BASI</name>
<evidence type="ECO:0000313" key="2">
    <source>
        <dbReference type="EMBL" id="PWN31686.1"/>
    </source>
</evidence>